<feature type="compositionally biased region" description="Basic and acidic residues" evidence="2">
    <location>
        <begin position="13"/>
        <end position="34"/>
    </location>
</feature>
<protein>
    <recommendedName>
        <fullName evidence="3">SHSP domain-containing protein</fullName>
    </recommendedName>
</protein>
<feature type="compositionally biased region" description="Low complexity" evidence="2">
    <location>
        <begin position="319"/>
        <end position="334"/>
    </location>
</feature>
<dbReference type="SUPFAM" id="SSF49764">
    <property type="entry name" value="HSP20-like chaperones"/>
    <property type="match status" value="1"/>
</dbReference>
<feature type="domain" description="SHSP" evidence="3">
    <location>
        <begin position="337"/>
        <end position="444"/>
    </location>
</feature>
<dbReference type="PROSITE" id="PS01031">
    <property type="entry name" value="SHSP"/>
    <property type="match status" value="1"/>
</dbReference>
<feature type="compositionally biased region" description="Low complexity" evidence="2">
    <location>
        <begin position="228"/>
        <end position="237"/>
    </location>
</feature>
<dbReference type="InterPro" id="IPR002068">
    <property type="entry name" value="A-crystallin/Hsp20_dom"/>
</dbReference>
<gene>
    <name evidence="4" type="ORF">FB45DRAFT_916840</name>
</gene>
<evidence type="ECO:0000259" key="3">
    <source>
        <dbReference type="PROSITE" id="PS01031"/>
    </source>
</evidence>
<sequence length="445" mass="47971">MQTSLSNRRKLSRLPDHDMLQDRKGTTAAKRPDGPIHSLSFSKRHASFDSPREIPLPSPSVAQTAAMRETQVFGNDDDWELISPGTTKLHKEKNKDKPKPASKSKGQILPHSRPYSLPEAHSYHGRGLVEHEQSTTTPPPPAVDRTSSASLPLPLQIPFSTLPKVRGIPSPVLEREVYLRPPIQSTSSPVPSSSSSSSSSSSGSLPSAPASRSSTPNIVEPPPPPTAQPQQARRGAAPMPPPELTTSNSGSVASYRPPRTTYTPVPASVEAEGATAIRRSASTSSTSTYPPPEPPVIMHGDELQEEVPPPPSLNTTAQRASLTPSTSSRSSGASYEPFLSHAPPPVDSWIEVETTQAEYRLVVRLPGFKRDGITLATKKRRILHVVADSWEEGGGHFERRISFGYDADLAQVRAEFDGELLKVIIPRRMPAGMLGGWVAPVGRAS</sequence>
<proteinExistence type="inferred from homology"/>
<feature type="compositionally biased region" description="Low complexity" evidence="2">
    <location>
        <begin position="255"/>
        <end position="264"/>
    </location>
</feature>
<evidence type="ECO:0000313" key="5">
    <source>
        <dbReference type="Proteomes" id="UP001221142"/>
    </source>
</evidence>
<dbReference type="Gene3D" id="2.60.40.790">
    <property type="match status" value="1"/>
</dbReference>
<name>A0AAD7BUA4_9AGAR</name>
<evidence type="ECO:0000256" key="1">
    <source>
        <dbReference type="PROSITE-ProRule" id="PRU00285"/>
    </source>
</evidence>
<reference evidence="4" key="1">
    <citation type="submission" date="2023-03" db="EMBL/GenBank/DDBJ databases">
        <title>Massive genome expansion in bonnet fungi (Mycena s.s.) driven by repeated elements and novel gene families across ecological guilds.</title>
        <authorList>
            <consortium name="Lawrence Berkeley National Laboratory"/>
            <person name="Harder C.B."/>
            <person name="Miyauchi S."/>
            <person name="Viragh M."/>
            <person name="Kuo A."/>
            <person name="Thoen E."/>
            <person name="Andreopoulos B."/>
            <person name="Lu D."/>
            <person name="Skrede I."/>
            <person name="Drula E."/>
            <person name="Henrissat B."/>
            <person name="Morin E."/>
            <person name="Kohler A."/>
            <person name="Barry K."/>
            <person name="LaButti K."/>
            <person name="Morin E."/>
            <person name="Salamov A."/>
            <person name="Lipzen A."/>
            <person name="Mereny Z."/>
            <person name="Hegedus B."/>
            <person name="Baldrian P."/>
            <person name="Stursova M."/>
            <person name="Weitz H."/>
            <person name="Taylor A."/>
            <person name="Grigoriev I.V."/>
            <person name="Nagy L.G."/>
            <person name="Martin F."/>
            <person name="Kauserud H."/>
        </authorList>
    </citation>
    <scope>NUCLEOTIDE SEQUENCE</scope>
    <source>
        <strain evidence="4">9284</strain>
    </source>
</reference>
<comment type="similarity">
    <text evidence="1">Belongs to the small heat shock protein (HSP20) family.</text>
</comment>
<feature type="region of interest" description="Disordered" evidence="2">
    <location>
        <begin position="1"/>
        <end position="167"/>
    </location>
</feature>
<organism evidence="4 5">
    <name type="scientific">Roridomyces roridus</name>
    <dbReference type="NCBI Taxonomy" id="1738132"/>
    <lineage>
        <taxon>Eukaryota</taxon>
        <taxon>Fungi</taxon>
        <taxon>Dikarya</taxon>
        <taxon>Basidiomycota</taxon>
        <taxon>Agaricomycotina</taxon>
        <taxon>Agaricomycetes</taxon>
        <taxon>Agaricomycetidae</taxon>
        <taxon>Agaricales</taxon>
        <taxon>Marasmiineae</taxon>
        <taxon>Mycenaceae</taxon>
        <taxon>Roridomyces</taxon>
    </lineage>
</organism>
<accession>A0AAD7BUA4</accession>
<evidence type="ECO:0000256" key="2">
    <source>
        <dbReference type="SAM" id="MobiDB-lite"/>
    </source>
</evidence>
<feature type="region of interest" description="Disordered" evidence="2">
    <location>
        <begin position="179"/>
        <end position="339"/>
    </location>
</feature>
<feature type="compositionally biased region" description="Low complexity" evidence="2">
    <location>
        <begin position="181"/>
        <end position="216"/>
    </location>
</feature>
<dbReference type="Proteomes" id="UP001221142">
    <property type="component" value="Unassembled WGS sequence"/>
</dbReference>
<keyword evidence="5" id="KW-1185">Reference proteome</keyword>
<dbReference type="InterPro" id="IPR008978">
    <property type="entry name" value="HSP20-like_chaperone"/>
</dbReference>
<dbReference type="EMBL" id="JARKIF010000009">
    <property type="protein sequence ID" value="KAJ7630891.1"/>
    <property type="molecule type" value="Genomic_DNA"/>
</dbReference>
<evidence type="ECO:0000313" key="4">
    <source>
        <dbReference type="EMBL" id="KAJ7630891.1"/>
    </source>
</evidence>
<dbReference type="AlphaFoldDB" id="A0AAD7BUA4"/>
<comment type="caution">
    <text evidence="4">The sequence shown here is derived from an EMBL/GenBank/DDBJ whole genome shotgun (WGS) entry which is preliminary data.</text>
</comment>
<dbReference type="CDD" id="cd06464">
    <property type="entry name" value="ACD_sHsps-like"/>
    <property type="match status" value="1"/>
</dbReference>